<dbReference type="Proteomes" id="UP001556367">
    <property type="component" value="Unassembled WGS sequence"/>
</dbReference>
<evidence type="ECO:0000313" key="2">
    <source>
        <dbReference type="EMBL" id="KAL0947614.1"/>
    </source>
</evidence>
<gene>
    <name evidence="2" type="ORF">HGRIS_013703</name>
</gene>
<dbReference type="EMBL" id="JASNQZ010000015">
    <property type="protein sequence ID" value="KAL0947614.1"/>
    <property type="molecule type" value="Genomic_DNA"/>
</dbReference>
<name>A0ABR3IW73_9AGAR</name>
<dbReference type="InterPro" id="IPR001810">
    <property type="entry name" value="F-box_dom"/>
</dbReference>
<dbReference type="Pfam" id="PF00646">
    <property type="entry name" value="F-box"/>
    <property type="match status" value="1"/>
</dbReference>
<reference evidence="3" key="1">
    <citation type="submission" date="2024-06" db="EMBL/GenBank/DDBJ databases">
        <title>Multi-omics analyses provide insights into the biosynthesis of the anticancer antibiotic pleurotin in Hohenbuehelia grisea.</title>
        <authorList>
            <person name="Weaver J.A."/>
            <person name="Alberti F."/>
        </authorList>
    </citation>
    <scope>NUCLEOTIDE SEQUENCE [LARGE SCALE GENOMIC DNA]</scope>
    <source>
        <strain evidence="3">T-177</strain>
    </source>
</reference>
<protein>
    <recommendedName>
        <fullName evidence="1">F-box domain-containing protein</fullName>
    </recommendedName>
</protein>
<accession>A0ABR3IW73</accession>
<organism evidence="2 3">
    <name type="scientific">Hohenbuehelia grisea</name>
    <dbReference type="NCBI Taxonomy" id="104357"/>
    <lineage>
        <taxon>Eukaryota</taxon>
        <taxon>Fungi</taxon>
        <taxon>Dikarya</taxon>
        <taxon>Basidiomycota</taxon>
        <taxon>Agaricomycotina</taxon>
        <taxon>Agaricomycetes</taxon>
        <taxon>Agaricomycetidae</taxon>
        <taxon>Agaricales</taxon>
        <taxon>Pleurotineae</taxon>
        <taxon>Pleurotaceae</taxon>
        <taxon>Hohenbuehelia</taxon>
    </lineage>
</organism>
<comment type="caution">
    <text evidence="2">The sequence shown here is derived from an EMBL/GenBank/DDBJ whole genome shotgun (WGS) entry which is preliminary data.</text>
</comment>
<keyword evidence="3" id="KW-1185">Reference proteome</keyword>
<dbReference type="PROSITE" id="PS50181">
    <property type="entry name" value="FBOX"/>
    <property type="match status" value="1"/>
</dbReference>
<evidence type="ECO:0000259" key="1">
    <source>
        <dbReference type="PROSITE" id="PS50181"/>
    </source>
</evidence>
<dbReference type="InterPro" id="IPR036047">
    <property type="entry name" value="F-box-like_dom_sf"/>
</dbReference>
<evidence type="ECO:0000313" key="3">
    <source>
        <dbReference type="Proteomes" id="UP001556367"/>
    </source>
</evidence>
<dbReference type="CDD" id="cd09917">
    <property type="entry name" value="F-box_SF"/>
    <property type="match status" value="1"/>
</dbReference>
<feature type="domain" description="F-box" evidence="1">
    <location>
        <begin position="2"/>
        <end position="36"/>
    </location>
</feature>
<proteinExistence type="predicted"/>
<sequence length="480" mass="54830">MPAQISNLPSELLISILNLVDHSDLLRICLLSHHLHHCALSIYFNRCNSSPSDDLSSIQELRLHPYEDPFFRSPQALRAFRLSIFTTEIRHLKCRFEFPEHWLLWQLRWAYRAVEKAERVHEVTLDFSGLPLDLRAFGTPRMKPLDQWQHAFASFTKLALSKRCQILRMIVAGGFMDGTEPVPPFHLSSLKEKVVRAVTHSFKRSASRTTARSELHAFLARLSVPLRSSNLSSLSFMALDKQSQDLKIPLSTISVPALEEFAIWQESIQFSDLIPFLERHPGITSLRVKFLSRALRYVADPPATLPDSFLPKLRYLALMSHHLPWFSALSLPDLRTIELDLHLNFARDFDDVVKNLGSVTDRICGKIRTLVLRVWPEDWAWLSSYQNHRDPVQTEPFPFDQVESLSIYSSDLAALHHIPHQNLSQWLAKFISLRSLCITRSGPQPVSLDEQRTLAHAVFAQCSGLTSLSVNGVAVDRPND</sequence>
<dbReference type="SUPFAM" id="SSF81383">
    <property type="entry name" value="F-box domain"/>
    <property type="match status" value="1"/>
</dbReference>